<feature type="coiled-coil region" evidence="1">
    <location>
        <begin position="77"/>
        <end position="104"/>
    </location>
</feature>
<dbReference type="SUPFAM" id="SSF50630">
    <property type="entry name" value="Acid proteases"/>
    <property type="match status" value="1"/>
</dbReference>
<dbReference type="PANTHER" id="PTHR47331">
    <property type="entry name" value="PHD-TYPE DOMAIN-CONTAINING PROTEIN"/>
    <property type="match status" value="1"/>
</dbReference>
<gene>
    <name evidence="2" type="ORF">HNY73_012752</name>
</gene>
<dbReference type="PROSITE" id="PS00141">
    <property type="entry name" value="ASP_PROTEASE"/>
    <property type="match status" value="1"/>
</dbReference>
<dbReference type="Gene3D" id="2.40.70.10">
    <property type="entry name" value="Acid Proteases"/>
    <property type="match status" value="1"/>
</dbReference>
<protein>
    <recommendedName>
        <fullName evidence="4">Peptidase A2 domain-containing protein</fullName>
    </recommendedName>
</protein>
<comment type="caution">
    <text evidence="2">The sequence shown here is derived from an EMBL/GenBank/DDBJ whole genome shotgun (WGS) entry which is preliminary data.</text>
</comment>
<evidence type="ECO:0008006" key="4">
    <source>
        <dbReference type="Google" id="ProtNLM"/>
    </source>
</evidence>
<keyword evidence="3" id="KW-1185">Reference proteome</keyword>
<dbReference type="AlphaFoldDB" id="A0A8T0EWJ3"/>
<keyword evidence="1" id="KW-0175">Coiled coil</keyword>
<reference evidence="2" key="2">
    <citation type="submission" date="2020-06" db="EMBL/GenBank/DDBJ databases">
        <authorList>
            <person name="Sheffer M."/>
        </authorList>
    </citation>
    <scope>NUCLEOTIDE SEQUENCE</scope>
</reference>
<dbReference type="InterPro" id="IPR021109">
    <property type="entry name" value="Peptidase_aspartic_dom_sf"/>
</dbReference>
<proteinExistence type="predicted"/>
<name>A0A8T0EWJ3_ARGBR</name>
<dbReference type="Pfam" id="PF03564">
    <property type="entry name" value="DUF1759"/>
    <property type="match status" value="1"/>
</dbReference>
<dbReference type="InterPro" id="IPR001969">
    <property type="entry name" value="Aspartic_peptidase_AS"/>
</dbReference>
<dbReference type="GO" id="GO:0004190">
    <property type="term" value="F:aspartic-type endopeptidase activity"/>
    <property type="evidence" value="ECO:0007669"/>
    <property type="project" value="InterPro"/>
</dbReference>
<accession>A0A8T0EWJ3</accession>
<evidence type="ECO:0000313" key="2">
    <source>
        <dbReference type="EMBL" id="KAF8782470.1"/>
    </source>
</evidence>
<dbReference type="InterPro" id="IPR005312">
    <property type="entry name" value="DUF1759"/>
</dbReference>
<dbReference type="Proteomes" id="UP000807504">
    <property type="component" value="Unassembled WGS sequence"/>
</dbReference>
<dbReference type="GO" id="GO:0006508">
    <property type="term" value="P:proteolysis"/>
    <property type="evidence" value="ECO:0007669"/>
    <property type="project" value="InterPro"/>
</dbReference>
<dbReference type="PANTHER" id="PTHR47331:SF5">
    <property type="entry name" value="RIBONUCLEASE H"/>
    <property type="match status" value="1"/>
</dbReference>
<organism evidence="2 3">
    <name type="scientific">Argiope bruennichi</name>
    <name type="common">Wasp spider</name>
    <name type="synonym">Aranea bruennichi</name>
    <dbReference type="NCBI Taxonomy" id="94029"/>
    <lineage>
        <taxon>Eukaryota</taxon>
        <taxon>Metazoa</taxon>
        <taxon>Ecdysozoa</taxon>
        <taxon>Arthropoda</taxon>
        <taxon>Chelicerata</taxon>
        <taxon>Arachnida</taxon>
        <taxon>Araneae</taxon>
        <taxon>Araneomorphae</taxon>
        <taxon>Entelegynae</taxon>
        <taxon>Araneoidea</taxon>
        <taxon>Araneidae</taxon>
        <taxon>Argiope</taxon>
    </lineage>
</organism>
<sequence length="646" mass="73969">MEKNKTQKAKELNRIRGRIKAKLTSVKKFVENTSTVEEENKFILSCRQKLAIVEEIKQELEILFKDYLEIDEDETLSQKCDQEILDIEEERNELEVSLKCLLSNYNVKENVMHNINDQNSNLNAYINHIELKTKLPEIPLPLFYGKMEEFSNFKNQFMCLINDNIELTNDQKLFYLKAALRGEAKFIETSDDTFESLFAALEERFENKRAVVDIHIRNMLKLEKLNFESAKGLRNITDTINKSLRGLKSLNLESNDLTNAILVNIILERLDKESRKAYEMSIQSKQILSLTELLQFLESRAMVLDQLGKYPTSNKFHKEFQGAINKPKNFLLNANKLRNAKPCILCKFEHPLQRCSEFLKLSVTKRIELLEKYNICKNCLKLHKPPCKSTFRCRSCQKSGHNSLIHLDPKSTRLAEVTPPDAGEQLYVNNEPSGSSRFPQKLTPEAESALASNSKLSSNLLCTAQLFIEDAFGQKIKIKALLDSGSSVNIITADLANSLDLKREKVNASISGINGGEFFVKNKLTTTIFNEDNDFSRTVSFLIMPKITHLTPSKEIDISKVNFPSEIKLADETFHIPSKINALLGCDNFGRHFQRREKSNSKFQAARKPEDTMEVTIKVEQTFSSFSKRNLVNKSLIFPLTQSLPK</sequence>
<evidence type="ECO:0000256" key="1">
    <source>
        <dbReference type="SAM" id="Coils"/>
    </source>
</evidence>
<reference evidence="2" key="1">
    <citation type="journal article" date="2020" name="bioRxiv">
        <title>Chromosome-level reference genome of the European wasp spider Argiope bruennichi: a resource for studies on range expansion and evolutionary adaptation.</title>
        <authorList>
            <person name="Sheffer M.M."/>
            <person name="Hoppe A."/>
            <person name="Krehenwinkel H."/>
            <person name="Uhl G."/>
            <person name="Kuss A.W."/>
            <person name="Jensen L."/>
            <person name="Jensen C."/>
            <person name="Gillespie R.G."/>
            <person name="Hoff K.J."/>
            <person name="Prost S."/>
        </authorList>
    </citation>
    <scope>NUCLEOTIDE SEQUENCE</scope>
</reference>
<dbReference type="EMBL" id="JABXBU010001863">
    <property type="protein sequence ID" value="KAF8782470.1"/>
    <property type="molecule type" value="Genomic_DNA"/>
</dbReference>
<dbReference type="CDD" id="cd00303">
    <property type="entry name" value="retropepsin_like"/>
    <property type="match status" value="1"/>
</dbReference>
<evidence type="ECO:0000313" key="3">
    <source>
        <dbReference type="Proteomes" id="UP000807504"/>
    </source>
</evidence>